<proteinExistence type="predicted"/>
<name>A0ABT7QV82_9BACT</name>
<dbReference type="Proteomes" id="UP001169066">
    <property type="component" value="Unassembled WGS sequence"/>
</dbReference>
<evidence type="ECO:0000313" key="2">
    <source>
        <dbReference type="EMBL" id="MDM5264682.1"/>
    </source>
</evidence>
<evidence type="ECO:0000313" key="3">
    <source>
        <dbReference type="Proteomes" id="UP001169066"/>
    </source>
</evidence>
<feature type="region of interest" description="Disordered" evidence="1">
    <location>
        <begin position="79"/>
        <end position="100"/>
    </location>
</feature>
<sequence>MTLLQEFDFEVDKDIKEVASKVVEFHGDLIKASPVDTGEFRDAWELIPNGKLSWTIFNPQSYSSILWAGRKVINDRTYGSEQWPEGGEPMVDKLREDLSK</sequence>
<evidence type="ECO:0000256" key="1">
    <source>
        <dbReference type="SAM" id="MobiDB-lite"/>
    </source>
</evidence>
<keyword evidence="3" id="KW-1185">Reference proteome</keyword>
<comment type="caution">
    <text evidence="2">The sequence shown here is derived from an EMBL/GenBank/DDBJ whole genome shotgun (WGS) entry which is preliminary data.</text>
</comment>
<protein>
    <submittedName>
        <fullName evidence="2">Uncharacterized protein</fullName>
    </submittedName>
</protein>
<gene>
    <name evidence="2" type="ORF">PF327_10795</name>
</gene>
<accession>A0ABT7QV82</accession>
<reference evidence="2" key="1">
    <citation type="submission" date="2023-01" db="EMBL/GenBank/DDBJ databases">
        <title>Sulfurovum sp. XTW-4 genome assembly.</title>
        <authorList>
            <person name="Wang J."/>
        </authorList>
    </citation>
    <scope>NUCLEOTIDE SEQUENCE</scope>
    <source>
        <strain evidence="2">XTW-4</strain>
    </source>
</reference>
<dbReference type="RefSeq" id="WP_289402582.1">
    <property type="nucleotide sequence ID" value="NZ_JAQIBC010000012.1"/>
</dbReference>
<organism evidence="2 3">
    <name type="scientific">Sulfurovum xiamenensis</name>
    <dbReference type="NCBI Taxonomy" id="3019066"/>
    <lineage>
        <taxon>Bacteria</taxon>
        <taxon>Pseudomonadati</taxon>
        <taxon>Campylobacterota</taxon>
        <taxon>Epsilonproteobacteria</taxon>
        <taxon>Campylobacterales</taxon>
        <taxon>Sulfurovaceae</taxon>
        <taxon>Sulfurovum</taxon>
    </lineage>
</organism>
<dbReference type="EMBL" id="JAQIBC010000012">
    <property type="protein sequence ID" value="MDM5264682.1"/>
    <property type="molecule type" value="Genomic_DNA"/>
</dbReference>
<feature type="compositionally biased region" description="Basic and acidic residues" evidence="1">
    <location>
        <begin position="90"/>
        <end position="100"/>
    </location>
</feature>